<reference evidence="1 2" key="1">
    <citation type="submission" date="2015-04" db="EMBL/GenBank/DDBJ databases">
        <title>Draft genome of the roundworm Trichinella nativa.</title>
        <authorList>
            <person name="Mitreva M."/>
        </authorList>
    </citation>
    <scope>NUCLEOTIDE SEQUENCE [LARGE SCALE GENOMIC DNA]</scope>
    <source>
        <strain evidence="1 2">ISS45</strain>
    </source>
</reference>
<evidence type="ECO:0000313" key="2">
    <source>
        <dbReference type="Proteomes" id="UP000243006"/>
    </source>
</evidence>
<dbReference type="EMBL" id="LVZM01019973">
    <property type="protein sequence ID" value="OUC41732.1"/>
    <property type="molecule type" value="Genomic_DNA"/>
</dbReference>
<gene>
    <name evidence="1" type="ORF">D917_10724</name>
</gene>
<accession>A0A1Y3E9E1</accession>
<sequence>IQFIVFLQAKKVSLNWRFVVPLERVDKMENQIVKSVHLEDQIRDKNRATKKNGEMTVLQDVTNHFEEEFGGKCFTGNTDLSNSQTLTRTRCSEKWSQKHASFR</sequence>
<evidence type="ECO:0000313" key="1">
    <source>
        <dbReference type="EMBL" id="OUC41732.1"/>
    </source>
</evidence>
<feature type="non-terminal residue" evidence="1">
    <location>
        <position position="1"/>
    </location>
</feature>
<organism evidence="1 2">
    <name type="scientific">Trichinella nativa</name>
    <dbReference type="NCBI Taxonomy" id="6335"/>
    <lineage>
        <taxon>Eukaryota</taxon>
        <taxon>Metazoa</taxon>
        <taxon>Ecdysozoa</taxon>
        <taxon>Nematoda</taxon>
        <taxon>Enoplea</taxon>
        <taxon>Dorylaimia</taxon>
        <taxon>Trichinellida</taxon>
        <taxon>Trichinellidae</taxon>
        <taxon>Trichinella</taxon>
    </lineage>
</organism>
<name>A0A1Y3E9E1_9BILA</name>
<dbReference type="AlphaFoldDB" id="A0A1Y3E9E1"/>
<protein>
    <submittedName>
        <fullName evidence="1">Uncharacterized protein</fullName>
    </submittedName>
</protein>
<dbReference type="Proteomes" id="UP000243006">
    <property type="component" value="Unassembled WGS sequence"/>
</dbReference>
<proteinExistence type="predicted"/>
<comment type="caution">
    <text evidence="1">The sequence shown here is derived from an EMBL/GenBank/DDBJ whole genome shotgun (WGS) entry which is preliminary data.</text>
</comment>